<keyword evidence="5 6" id="KW-0238">DNA-binding</keyword>
<evidence type="ECO:0000256" key="4">
    <source>
        <dbReference type="ARBA" id="ARBA00022695"/>
    </source>
</evidence>
<evidence type="ECO:0000256" key="1">
    <source>
        <dbReference type="ARBA" id="ARBA00022649"/>
    </source>
</evidence>
<dbReference type="RefSeq" id="WP_207472067.1">
    <property type="nucleotide sequence ID" value="NZ_JAFNAW010000110.1"/>
</dbReference>
<dbReference type="Pfam" id="PF14487">
    <property type="entry name" value="DarT"/>
    <property type="match status" value="1"/>
</dbReference>
<protein>
    <submittedName>
        <fullName evidence="8">DarT ssDNA thymidine ADP-ribosyltransferase family protein</fullName>
    </submittedName>
</protein>
<keyword evidence="2 6" id="KW-0328">Glycosyltransferase</keyword>
<evidence type="ECO:0000313" key="8">
    <source>
        <dbReference type="EMBL" id="MFC3170426.1"/>
    </source>
</evidence>
<feature type="active site" description="Proton acceptor" evidence="6">
    <location>
        <position position="47"/>
    </location>
</feature>
<feature type="active site" evidence="6">
    <location>
        <position position="189"/>
    </location>
</feature>
<evidence type="ECO:0000256" key="6">
    <source>
        <dbReference type="PROSITE-ProRule" id="PRU01362"/>
    </source>
</evidence>
<evidence type="ECO:0000259" key="7">
    <source>
        <dbReference type="PROSITE" id="PS52018"/>
    </source>
</evidence>
<keyword evidence="9" id="KW-1185">Reference proteome</keyword>
<dbReference type="EMBL" id="JBHRTE010000105">
    <property type="protein sequence ID" value="MFC3170426.1"/>
    <property type="molecule type" value="Genomic_DNA"/>
</dbReference>
<keyword evidence="4 6" id="KW-0548">Nucleotidyltransferase</keyword>
<dbReference type="Proteomes" id="UP001595557">
    <property type="component" value="Unassembled WGS sequence"/>
</dbReference>
<keyword evidence="3 6" id="KW-0808">Transferase</keyword>
<accession>A0ABV7IKV4</accession>
<evidence type="ECO:0000256" key="5">
    <source>
        <dbReference type="ARBA" id="ARBA00023125"/>
    </source>
</evidence>
<feature type="binding site" evidence="6">
    <location>
        <begin position="8"/>
        <end position="10"/>
    </location>
    <ligand>
        <name>NAD(+)</name>
        <dbReference type="ChEBI" id="CHEBI:57540"/>
    </ligand>
</feature>
<evidence type="ECO:0000256" key="3">
    <source>
        <dbReference type="ARBA" id="ARBA00022679"/>
    </source>
</evidence>
<organism evidence="8 9">
    <name type="scientific">Paracoccus fontiphilus</name>
    <dbReference type="NCBI Taxonomy" id="1815556"/>
    <lineage>
        <taxon>Bacteria</taxon>
        <taxon>Pseudomonadati</taxon>
        <taxon>Pseudomonadota</taxon>
        <taxon>Alphaproteobacteria</taxon>
        <taxon>Rhodobacterales</taxon>
        <taxon>Paracoccaceae</taxon>
        <taxon>Paracoccus</taxon>
    </lineage>
</organism>
<comment type="caution">
    <text evidence="6">Lacks conserved residue(s) required for the propagation of feature annotation.</text>
</comment>
<dbReference type="InterPro" id="IPR029494">
    <property type="entry name" value="DarT"/>
</dbReference>
<keyword evidence="1 6" id="KW-1277">Toxin-antitoxin system</keyword>
<evidence type="ECO:0000256" key="2">
    <source>
        <dbReference type="ARBA" id="ARBA00022676"/>
    </source>
</evidence>
<reference evidence="9" key="1">
    <citation type="journal article" date="2019" name="Int. J. Syst. Evol. Microbiol.">
        <title>The Global Catalogue of Microorganisms (GCM) 10K type strain sequencing project: providing services to taxonomists for standard genome sequencing and annotation.</title>
        <authorList>
            <consortium name="The Broad Institute Genomics Platform"/>
            <consortium name="The Broad Institute Genome Sequencing Center for Infectious Disease"/>
            <person name="Wu L."/>
            <person name="Ma J."/>
        </authorList>
    </citation>
    <scope>NUCLEOTIDE SEQUENCE [LARGE SCALE GENOMIC DNA]</scope>
    <source>
        <strain evidence="9">KCTC 52239</strain>
    </source>
</reference>
<feature type="binding site" evidence="6">
    <location>
        <position position="47"/>
    </location>
    <ligand>
        <name>NAD(+)</name>
        <dbReference type="ChEBI" id="CHEBI:57540"/>
    </ligand>
</feature>
<dbReference type="PROSITE" id="PS52018">
    <property type="entry name" value="DART"/>
    <property type="match status" value="1"/>
</dbReference>
<comment type="caution">
    <text evidence="8">The sequence shown here is derived from an EMBL/GenBank/DDBJ whole genome shotgun (WGS) entry which is preliminary data.</text>
</comment>
<comment type="similarity">
    <text evidence="6">Belongs to the DarT ADP-ribosyltransferase family.</text>
</comment>
<evidence type="ECO:0000313" key="9">
    <source>
        <dbReference type="Proteomes" id="UP001595557"/>
    </source>
</evidence>
<comment type="catalytic activity">
    <reaction evidence="6">
        <text>a thymidine in DNA + NAD(+) = an N-(ADP-alpha-D-ribosyl)-thymidine in DNA + nicotinamide + H(+)</text>
        <dbReference type="Rhea" id="RHEA:71651"/>
        <dbReference type="Rhea" id="RHEA-COMP:13556"/>
        <dbReference type="Rhea" id="RHEA-COMP:18051"/>
        <dbReference type="ChEBI" id="CHEBI:15378"/>
        <dbReference type="ChEBI" id="CHEBI:17154"/>
        <dbReference type="ChEBI" id="CHEBI:57540"/>
        <dbReference type="ChEBI" id="CHEBI:137386"/>
        <dbReference type="ChEBI" id="CHEBI:191199"/>
    </reaction>
</comment>
<sequence>MPQRFIFRQVDYRDVSRFIADGAIRAKNYAPAQLCHQASYGEIVDRRNSNVYTMPCGGVVNDYVPFYFSPLTSFTYTIAQGNVTVRAPDGTALGNSNEDDRIFFVGHPERIHAAGLTYCFSDIALNANAPIPTLEQNLDRLEHHVNWAVFDDPPLKAAINELSYPGVCRYFKDAAVQGRMNRSKQRMAEFLVHHEVPLSVLDCIVVKTDNMKHTLQPLINAARLALPIYVKRDCYWT</sequence>
<feature type="domain" description="DarT" evidence="7">
    <location>
        <begin position="4"/>
        <end position="236"/>
    </location>
</feature>
<name>A0ABV7IKV4_9RHOB</name>
<gene>
    <name evidence="8" type="ORF">ACFOD7_20570</name>
</gene>
<proteinExistence type="inferred from homology"/>